<name>A0A176VNJ6_MARPO</name>
<dbReference type="Pfam" id="PF01169">
    <property type="entry name" value="GDT1"/>
    <property type="match status" value="1"/>
</dbReference>
<keyword evidence="4 6" id="KW-1133">Transmembrane helix</keyword>
<accession>A0A176VNJ6</accession>
<sequence length="364" mass="40465">MGNRRIFSLPSATSFSCFLLLLLLPTACYAQENKDSAQLEQVERDQAELANRRTLYPDVKEKKLELSETNKESTDDGASEVPPMEEGLSDAFVTSLSIILVSEIGDETFIIAALMAMRHPRAIVLSGALSALIIMTVLSTGLGRIVPNLISRKHTNAAATVLYTFFGARLLYIAWKADPNSTPQKELEEVEEKLEGPQKKSTVRRLLARFCTPIFLEAFILTFLAEWGDRSQIATIAVVKVATGKAEVSGFNLQLLESCELYGGSILLVNAIRMGITCSVTLPLWNNGDRVHNVRLFESAFPGYWYLPAVLGWCHQYAPEDISSRRTYYQFFSIDYLDGDTPLFDFELGFQVQILGSSKPEGPN</sequence>
<evidence type="ECO:0000256" key="4">
    <source>
        <dbReference type="ARBA" id="ARBA00022989"/>
    </source>
</evidence>
<dbReference type="GO" id="GO:0005794">
    <property type="term" value="C:Golgi apparatus"/>
    <property type="evidence" value="ECO:0007669"/>
    <property type="project" value="TreeGrafter"/>
</dbReference>
<feature type="signal peptide" evidence="6">
    <location>
        <begin position="1"/>
        <end position="30"/>
    </location>
</feature>
<dbReference type="PROSITE" id="PS51257">
    <property type="entry name" value="PROKAR_LIPOPROTEIN"/>
    <property type="match status" value="1"/>
</dbReference>
<feature type="transmembrane region" description="Helical" evidence="6">
    <location>
        <begin position="157"/>
        <end position="175"/>
    </location>
</feature>
<evidence type="ECO:0000313" key="9">
    <source>
        <dbReference type="Proteomes" id="UP000077202"/>
    </source>
</evidence>
<keyword evidence="5 6" id="KW-0472">Membrane</keyword>
<dbReference type="GO" id="GO:0005384">
    <property type="term" value="F:manganese ion transmembrane transporter activity"/>
    <property type="evidence" value="ECO:0007669"/>
    <property type="project" value="TreeGrafter"/>
</dbReference>
<keyword evidence="6" id="KW-0732">Signal</keyword>
<dbReference type="AlphaFoldDB" id="A0A176VNJ6"/>
<evidence type="ECO:0000256" key="5">
    <source>
        <dbReference type="ARBA" id="ARBA00023136"/>
    </source>
</evidence>
<dbReference type="EMBL" id="LVLJ01003178">
    <property type="protein sequence ID" value="OAE22499.1"/>
    <property type="molecule type" value="Genomic_DNA"/>
</dbReference>
<evidence type="ECO:0000313" key="8">
    <source>
        <dbReference type="EMBL" id="OAE22499.1"/>
    </source>
</evidence>
<protein>
    <recommendedName>
        <fullName evidence="6">GDT1 family protein</fullName>
    </recommendedName>
</protein>
<feature type="transmembrane region" description="Helical" evidence="6">
    <location>
        <begin position="206"/>
        <end position="225"/>
    </location>
</feature>
<evidence type="ECO:0000256" key="3">
    <source>
        <dbReference type="ARBA" id="ARBA00022692"/>
    </source>
</evidence>
<feature type="transmembrane region" description="Helical" evidence="6">
    <location>
        <begin position="122"/>
        <end position="145"/>
    </location>
</feature>
<dbReference type="GO" id="GO:0016020">
    <property type="term" value="C:membrane"/>
    <property type="evidence" value="ECO:0007669"/>
    <property type="project" value="UniProtKB-SubCell"/>
</dbReference>
<feature type="chain" id="PRO_5017497908" description="GDT1 family protein" evidence="6">
    <location>
        <begin position="31"/>
        <end position="364"/>
    </location>
</feature>
<reference evidence="8" key="1">
    <citation type="submission" date="2016-03" db="EMBL/GenBank/DDBJ databases">
        <title>Mechanisms controlling the formation of the plant cell surface in tip-growing cells are functionally conserved among land plants.</title>
        <authorList>
            <person name="Honkanen S."/>
            <person name="Jones V.A."/>
            <person name="Morieri G."/>
            <person name="Champion C."/>
            <person name="Hetherington A.J."/>
            <person name="Kelly S."/>
            <person name="Saint-Marcoux D."/>
            <person name="Proust H."/>
            <person name="Prescott H."/>
            <person name="Dolan L."/>
        </authorList>
    </citation>
    <scope>NUCLEOTIDE SEQUENCE [LARGE SCALE GENOMIC DNA]</scope>
    <source>
        <tissue evidence="8">Whole gametophyte</tissue>
    </source>
</reference>
<feature type="region of interest" description="Disordered" evidence="7">
    <location>
        <begin position="65"/>
        <end position="84"/>
    </location>
</feature>
<comment type="similarity">
    <text evidence="2 6">Belongs to the GDT1 family.</text>
</comment>
<dbReference type="PANTHER" id="PTHR12608:SF9">
    <property type="entry name" value="GDT1-LIKE PROTEIN 3"/>
    <property type="match status" value="1"/>
</dbReference>
<feature type="transmembrane region" description="Helical" evidence="6">
    <location>
        <begin position="91"/>
        <end position="115"/>
    </location>
</feature>
<evidence type="ECO:0000256" key="1">
    <source>
        <dbReference type="ARBA" id="ARBA00004141"/>
    </source>
</evidence>
<gene>
    <name evidence="8" type="ORF">AXG93_4697s1360</name>
</gene>
<proteinExistence type="inferred from homology"/>
<feature type="compositionally biased region" description="Basic and acidic residues" evidence="7">
    <location>
        <begin position="65"/>
        <end position="74"/>
    </location>
</feature>
<evidence type="ECO:0000256" key="2">
    <source>
        <dbReference type="ARBA" id="ARBA00009190"/>
    </source>
</evidence>
<dbReference type="GO" id="GO:0015085">
    <property type="term" value="F:calcium ion transmembrane transporter activity"/>
    <property type="evidence" value="ECO:0007669"/>
    <property type="project" value="TreeGrafter"/>
</dbReference>
<comment type="subcellular location">
    <subcellularLocation>
        <location evidence="1 6">Membrane</location>
        <topology evidence="1 6">Multi-pass membrane protein</topology>
    </subcellularLocation>
</comment>
<comment type="caution">
    <text evidence="8">The sequence shown here is derived from an EMBL/GenBank/DDBJ whole genome shotgun (WGS) entry which is preliminary data.</text>
</comment>
<dbReference type="InterPro" id="IPR001727">
    <property type="entry name" value="GDT1-like"/>
</dbReference>
<evidence type="ECO:0000256" key="6">
    <source>
        <dbReference type="RuleBase" id="RU365102"/>
    </source>
</evidence>
<dbReference type="GO" id="GO:0032472">
    <property type="term" value="P:Golgi calcium ion transport"/>
    <property type="evidence" value="ECO:0007669"/>
    <property type="project" value="TreeGrafter"/>
</dbReference>
<keyword evidence="9" id="KW-1185">Reference proteome</keyword>
<dbReference type="Proteomes" id="UP000077202">
    <property type="component" value="Unassembled WGS sequence"/>
</dbReference>
<comment type="caution">
    <text evidence="6">Lacks conserved residue(s) required for the propagation of feature annotation.</text>
</comment>
<evidence type="ECO:0000256" key="7">
    <source>
        <dbReference type="SAM" id="MobiDB-lite"/>
    </source>
</evidence>
<keyword evidence="3 6" id="KW-0812">Transmembrane</keyword>
<dbReference type="GO" id="GO:0032468">
    <property type="term" value="P:Golgi calcium ion homeostasis"/>
    <property type="evidence" value="ECO:0007669"/>
    <property type="project" value="TreeGrafter"/>
</dbReference>
<dbReference type="PANTHER" id="PTHR12608">
    <property type="entry name" value="TRANSMEMBRANE PROTEIN HTP-1 RELATED"/>
    <property type="match status" value="1"/>
</dbReference>
<organism evidence="8 9">
    <name type="scientific">Marchantia polymorpha subsp. ruderalis</name>
    <dbReference type="NCBI Taxonomy" id="1480154"/>
    <lineage>
        <taxon>Eukaryota</taxon>
        <taxon>Viridiplantae</taxon>
        <taxon>Streptophyta</taxon>
        <taxon>Embryophyta</taxon>
        <taxon>Marchantiophyta</taxon>
        <taxon>Marchantiopsida</taxon>
        <taxon>Marchantiidae</taxon>
        <taxon>Marchantiales</taxon>
        <taxon>Marchantiaceae</taxon>
        <taxon>Marchantia</taxon>
    </lineage>
</organism>